<evidence type="ECO:0000259" key="1">
    <source>
        <dbReference type="Pfam" id="PF02371"/>
    </source>
</evidence>
<evidence type="ECO:0000313" key="3">
    <source>
        <dbReference type="Proteomes" id="UP001169764"/>
    </source>
</evidence>
<name>A0ABT8YES9_9SPHN</name>
<proteinExistence type="predicted"/>
<dbReference type="PANTHER" id="PTHR33055">
    <property type="entry name" value="TRANSPOSASE FOR INSERTION SEQUENCE ELEMENT IS1111A"/>
    <property type="match status" value="1"/>
</dbReference>
<dbReference type="PANTHER" id="PTHR33055:SF3">
    <property type="entry name" value="PUTATIVE TRANSPOSASE FOR IS117-RELATED"/>
    <property type="match status" value="1"/>
</dbReference>
<dbReference type="Pfam" id="PF02371">
    <property type="entry name" value="Transposase_20"/>
    <property type="match status" value="1"/>
</dbReference>
<organism evidence="2 3">
    <name type="scientific">Sphingomonas natans</name>
    <dbReference type="NCBI Taxonomy" id="3063330"/>
    <lineage>
        <taxon>Bacteria</taxon>
        <taxon>Pseudomonadati</taxon>
        <taxon>Pseudomonadota</taxon>
        <taxon>Alphaproteobacteria</taxon>
        <taxon>Sphingomonadales</taxon>
        <taxon>Sphingomonadaceae</taxon>
        <taxon>Sphingomonas</taxon>
    </lineage>
</organism>
<dbReference type="Proteomes" id="UP001169764">
    <property type="component" value="Unassembled WGS sequence"/>
</dbReference>
<dbReference type="InterPro" id="IPR003346">
    <property type="entry name" value="Transposase_20"/>
</dbReference>
<accession>A0ABT8YES9</accession>
<protein>
    <submittedName>
        <fullName evidence="2">Transposase</fullName>
    </submittedName>
</protein>
<gene>
    <name evidence="2" type="ORF">Q4F19_16990</name>
</gene>
<comment type="caution">
    <text evidence="2">The sequence shown here is derived from an EMBL/GenBank/DDBJ whole genome shotgun (WGS) entry which is preliminary data.</text>
</comment>
<sequence length="169" mass="17754">MRPLASEIDSLESQIFAWQRADDTSRRIATIPGIGPITASAIAAAVLQASLFRSGRQFSACLRLTTTPMAQAAKSGSAGLASRATILSQAAVRRRDGGYADGSDDASRHPWLARLLERKPAKIAIVGLANKTARITWAVMARNEVYAAAAVGPLSSSPAETGDGWCKSS</sequence>
<dbReference type="RefSeq" id="WP_303545569.1">
    <property type="nucleotide sequence ID" value="NZ_JAUOTP010000009.1"/>
</dbReference>
<evidence type="ECO:0000313" key="2">
    <source>
        <dbReference type="EMBL" id="MDO6416085.1"/>
    </source>
</evidence>
<feature type="domain" description="Transposase IS116/IS110/IS902 C-terminal" evidence="1">
    <location>
        <begin position="26"/>
        <end position="68"/>
    </location>
</feature>
<reference evidence="2" key="1">
    <citation type="submission" date="2023-07" db="EMBL/GenBank/DDBJ databases">
        <authorList>
            <person name="Kim M."/>
        </authorList>
    </citation>
    <scope>NUCLEOTIDE SEQUENCE</scope>
    <source>
        <strain evidence="2">BIUV-7</strain>
    </source>
</reference>
<dbReference type="EMBL" id="JAUOTP010000009">
    <property type="protein sequence ID" value="MDO6416085.1"/>
    <property type="molecule type" value="Genomic_DNA"/>
</dbReference>
<keyword evidence="3" id="KW-1185">Reference proteome</keyword>
<dbReference type="InterPro" id="IPR047650">
    <property type="entry name" value="Transpos_IS110"/>
</dbReference>